<dbReference type="GO" id="GO:0005886">
    <property type="term" value="C:plasma membrane"/>
    <property type="evidence" value="ECO:0007669"/>
    <property type="project" value="UniProtKB-SubCell"/>
</dbReference>
<proteinExistence type="predicted"/>
<dbReference type="Gene3D" id="1.20.1560.10">
    <property type="entry name" value="ABC transporter type 1, transmembrane domain"/>
    <property type="match status" value="1"/>
</dbReference>
<dbReference type="InterPro" id="IPR036640">
    <property type="entry name" value="ABC1_TM_sf"/>
</dbReference>
<dbReference type="PANTHER" id="PTHR43394">
    <property type="entry name" value="ATP-DEPENDENT PERMEASE MDL1, MITOCHONDRIAL"/>
    <property type="match status" value="1"/>
</dbReference>
<dbReference type="Gene3D" id="3.40.50.300">
    <property type="entry name" value="P-loop containing nucleotide triphosphate hydrolases"/>
    <property type="match status" value="1"/>
</dbReference>
<dbReference type="Pfam" id="PF00005">
    <property type="entry name" value="ABC_tran"/>
    <property type="match status" value="1"/>
</dbReference>
<dbReference type="InterPro" id="IPR011527">
    <property type="entry name" value="ABC1_TM_dom"/>
</dbReference>
<dbReference type="AlphaFoldDB" id="A0A7S6WQW9"/>
<dbReference type="InterPro" id="IPR017871">
    <property type="entry name" value="ABC_transporter-like_CS"/>
</dbReference>
<gene>
    <name evidence="11" type="ORF">IFE08_03005</name>
</gene>
<name>A0A7S6WQW9_9SPIR</name>
<evidence type="ECO:0000256" key="4">
    <source>
        <dbReference type="ARBA" id="ARBA00022741"/>
    </source>
</evidence>
<accession>A0A7S6WQW9</accession>
<evidence type="ECO:0000259" key="9">
    <source>
        <dbReference type="PROSITE" id="PS50893"/>
    </source>
</evidence>
<comment type="subcellular location">
    <subcellularLocation>
        <location evidence="1">Cell membrane</location>
        <topology evidence="1">Multi-pass membrane protein</topology>
    </subcellularLocation>
</comment>
<feature type="transmembrane region" description="Helical" evidence="8">
    <location>
        <begin position="135"/>
        <end position="158"/>
    </location>
</feature>
<dbReference type="InterPro" id="IPR003439">
    <property type="entry name" value="ABC_transporter-like_ATP-bd"/>
</dbReference>
<reference evidence="11 12" key="1">
    <citation type="submission" date="2020-09" db="EMBL/GenBank/DDBJ databases">
        <title>Characterization of Treponema spp. from bovine digital dermatitis in Korea.</title>
        <authorList>
            <person name="Espiritu H.M."/>
            <person name="Cho Y.I."/>
            <person name="Mamuad L."/>
        </authorList>
    </citation>
    <scope>NUCLEOTIDE SEQUENCE [LARGE SCALE GENOMIC DNA]</scope>
    <source>
        <strain evidence="11 12">KS1</strain>
    </source>
</reference>
<feature type="domain" description="ABC transmembrane type-1" evidence="10">
    <location>
        <begin position="20"/>
        <end position="295"/>
    </location>
</feature>
<dbReference type="GO" id="GO:0015421">
    <property type="term" value="F:ABC-type oligopeptide transporter activity"/>
    <property type="evidence" value="ECO:0007669"/>
    <property type="project" value="TreeGrafter"/>
</dbReference>
<keyword evidence="4" id="KW-0547">Nucleotide-binding</keyword>
<feature type="transmembrane region" description="Helical" evidence="8">
    <location>
        <begin position="164"/>
        <end position="185"/>
    </location>
</feature>
<dbReference type="PROSITE" id="PS00211">
    <property type="entry name" value="ABC_TRANSPORTER_1"/>
    <property type="match status" value="1"/>
</dbReference>
<evidence type="ECO:0000256" key="6">
    <source>
        <dbReference type="ARBA" id="ARBA00022989"/>
    </source>
</evidence>
<protein>
    <submittedName>
        <fullName evidence="11">ABC transporter ATP-binding protein</fullName>
    </submittedName>
</protein>
<dbReference type="SMART" id="SM00382">
    <property type="entry name" value="AAA"/>
    <property type="match status" value="1"/>
</dbReference>
<feature type="transmembrane region" description="Helical" evidence="8">
    <location>
        <begin position="20"/>
        <end position="46"/>
    </location>
</feature>
<dbReference type="InterPro" id="IPR003593">
    <property type="entry name" value="AAA+_ATPase"/>
</dbReference>
<evidence type="ECO:0000256" key="5">
    <source>
        <dbReference type="ARBA" id="ARBA00022840"/>
    </source>
</evidence>
<keyword evidence="7 8" id="KW-0472">Membrane</keyword>
<feature type="domain" description="ABC transporter" evidence="9">
    <location>
        <begin position="334"/>
        <end position="568"/>
    </location>
</feature>
<dbReference type="SUPFAM" id="SSF90123">
    <property type="entry name" value="ABC transporter transmembrane region"/>
    <property type="match status" value="1"/>
</dbReference>
<dbReference type="CDD" id="cd07346">
    <property type="entry name" value="ABC_6TM_exporters"/>
    <property type="match status" value="1"/>
</dbReference>
<evidence type="ECO:0000256" key="3">
    <source>
        <dbReference type="ARBA" id="ARBA00022692"/>
    </source>
</evidence>
<evidence type="ECO:0000256" key="7">
    <source>
        <dbReference type="ARBA" id="ARBA00023136"/>
    </source>
</evidence>
<evidence type="ECO:0000313" key="11">
    <source>
        <dbReference type="EMBL" id="QOW61374.1"/>
    </source>
</evidence>
<dbReference type="GO" id="GO:0016887">
    <property type="term" value="F:ATP hydrolysis activity"/>
    <property type="evidence" value="ECO:0007669"/>
    <property type="project" value="InterPro"/>
</dbReference>
<evidence type="ECO:0000256" key="2">
    <source>
        <dbReference type="ARBA" id="ARBA00022448"/>
    </source>
</evidence>
<dbReference type="EMBL" id="CP061839">
    <property type="protein sequence ID" value="QOW61374.1"/>
    <property type="molecule type" value="Genomic_DNA"/>
</dbReference>
<dbReference type="PANTHER" id="PTHR43394:SF1">
    <property type="entry name" value="ATP-BINDING CASSETTE SUB-FAMILY B MEMBER 10, MITOCHONDRIAL"/>
    <property type="match status" value="1"/>
</dbReference>
<dbReference type="GO" id="GO:0005524">
    <property type="term" value="F:ATP binding"/>
    <property type="evidence" value="ECO:0007669"/>
    <property type="project" value="UniProtKB-KW"/>
</dbReference>
<sequence>MKEIIRKFTMGHPYEMTVPVVWYFLEGVTMSFPAIAIYFAINVLIIRFKNPTAIFDDGFWSIALWLAGFFLLQFIISFITFLKTFLPAAKNSAAHKKEFIQKIKTLPLGFFSKTKTGELINTFTGDFLAIEQSMAALVTALFGVIFSCLVTSVFMFYFNAKMAAAFYITIPVAAFITYTSLKILAKLTVQARAAKDEAADSLHEYILGMKILRSYNQTGSGFKKLKNAYANLMNVCIKGESIGGALLGFSSTMVRAGLPLMCFTGAYLVLGGTVSLAEFLSIIIIGTKIISPLLMWVRYITILRVHYKSATRIDTIMREKPLTGEKTLNLTDDIVFDKVSFSYSKREKTLENVSCTFKKNTLTAIVGPSGGGKSTMLRLIARFWDTDGGEIKIGGITLKDIQAEQWIKHISFVLQDVYLFNETIRENIVFGNEKATEEDMIEAAKQACCHDFIMKLPEGYDTIVGEGGCTLSGGEKQRISIARALLKNAPILLLDEPTASLDARNEVALQKALSNLVKNKTVIMIAHRLKTVKNADNIIVLDKGKIAEQGRHSELLERKGLYARLWHLQHKTKELKLSTGRKNTVKLQ</sequence>
<evidence type="ECO:0000313" key="12">
    <source>
        <dbReference type="Proteomes" id="UP000593915"/>
    </source>
</evidence>
<dbReference type="PROSITE" id="PS50893">
    <property type="entry name" value="ABC_TRANSPORTER_2"/>
    <property type="match status" value="1"/>
</dbReference>
<keyword evidence="3 8" id="KW-0812">Transmembrane</keyword>
<dbReference type="PROSITE" id="PS50929">
    <property type="entry name" value="ABC_TM1F"/>
    <property type="match status" value="1"/>
</dbReference>
<dbReference type="RefSeq" id="WP_194076864.1">
    <property type="nucleotide sequence ID" value="NZ_CP061839.1"/>
</dbReference>
<dbReference type="FunFam" id="3.40.50.300:FF:000287">
    <property type="entry name" value="Multidrug ABC transporter ATP-binding protein"/>
    <property type="match status" value="1"/>
</dbReference>
<keyword evidence="6 8" id="KW-1133">Transmembrane helix</keyword>
<organism evidence="11 12">
    <name type="scientific">Treponema pedis</name>
    <dbReference type="NCBI Taxonomy" id="409322"/>
    <lineage>
        <taxon>Bacteria</taxon>
        <taxon>Pseudomonadati</taxon>
        <taxon>Spirochaetota</taxon>
        <taxon>Spirochaetia</taxon>
        <taxon>Spirochaetales</taxon>
        <taxon>Treponemataceae</taxon>
        <taxon>Treponema</taxon>
    </lineage>
</organism>
<evidence type="ECO:0000256" key="8">
    <source>
        <dbReference type="SAM" id="Phobius"/>
    </source>
</evidence>
<dbReference type="InterPro" id="IPR027417">
    <property type="entry name" value="P-loop_NTPase"/>
</dbReference>
<keyword evidence="5 11" id="KW-0067">ATP-binding</keyword>
<keyword evidence="2" id="KW-0813">Transport</keyword>
<dbReference type="Pfam" id="PF00664">
    <property type="entry name" value="ABC_membrane"/>
    <property type="match status" value="1"/>
</dbReference>
<evidence type="ECO:0000259" key="10">
    <source>
        <dbReference type="PROSITE" id="PS50929"/>
    </source>
</evidence>
<dbReference type="InterPro" id="IPR039421">
    <property type="entry name" value="Type_1_exporter"/>
</dbReference>
<dbReference type="SUPFAM" id="SSF52540">
    <property type="entry name" value="P-loop containing nucleoside triphosphate hydrolases"/>
    <property type="match status" value="1"/>
</dbReference>
<feature type="transmembrane region" description="Helical" evidence="8">
    <location>
        <begin position="58"/>
        <end position="82"/>
    </location>
</feature>
<dbReference type="Proteomes" id="UP000593915">
    <property type="component" value="Chromosome"/>
</dbReference>
<evidence type="ECO:0000256" key="1">
    <source>
        <dbReference type="ARBA" id="ARBA00004651"/>
    </source>
</evidence>